<evidence type="ECO:0000313" key="4">
    <source>
        <dbReference type="Proteomes" id="UP001597418"/>
    </source>
</evidence>
<dbReference type="PROSITE" id="PS51257">
    <property type="entry name" value="PROKAR_LIPOPROTEIN"/>
    <property type="match status" value="1"/>
</dbReference>
<dbReference type="InterPro" id="IPR025510">
    <property type="entry name" value="DUF4397"/>
</dbReference>
<feature type="signal peptide" evidence="1">
    <location>
        <begin position="1"/>
        <end position="25"/>
    </location>
</feature>
<sequence length="247" mass="27364">MKKLVNLRNACAVALSVVLFGSCMKNDNIPQEPQPYASIVFFNAYPYSTGVTLSLDGQTIQQYNNRNSLIYGDYIGLPTTKFGDQKLVYLAANNTILNESTIKLEENGTYSSFLYGNEEAKKTILLRDSASTSTDSRPKIRFVNLGENVGNVDLFLAGERVNELSNRATETQQSTSLAQRFISSPREASGAQIVIKDSEGVEIVKTQDPYNFASNRYYTIVLHGDKLSTGDSTEAKARAPKITVYFY</sequence>
<dbReference type="Pfam" id="PF14344">
    <property type="entry name" value="DUF4397"/>
    <property type="match status" value="1"/>
</dbReference>
<evidence type="ECO:0000256" key="1">
    <source>
        <dbReference type="SAM" id="SignalP"/>
    </source>
</evidence>
<keyword evidence="1" id="KW-0732">Signal</keyword>
<evidence type="ECO:0000259" key="2">
    <source>
        <dbReference type="Pfam" id="PF14344"/>
    </source>
</evidence>
<evidence type="ECO:0000313" key="3">
    <source>
        <dbReference type="EMBL" id="MFD2742343.1"/>
    </source>
</evidence>
<gene>
    <name evidence="3" type="ORF">ACFSQ6_02950</name>
</gene>
<protein>
    <submittedName>
        <fullName evidence="3">DUF4397 domain-containing protein</fullName>
    </submittedName>
</protein>
<proteinExistence type="predicted"/>
<name>A0ABW5UAF4_9SPHI</name>
<dbReference type="RefSeq" id="WP_380883705.1">
    <property type="nucleotide sequence ID" value="NZ_JBHUMB010000005.1"/>
</dbReference>
<dbReference type="EMBL" id="JBHUMB010000005">
    <property type="protein sequence ID" value="MFD2742343.1"/>
    <property type="molecule type" value="Genomic_DNA"/>
</dbReference>
<feature type="chain" id="PRO_5047384355" evidence="1">
    <location>
        <begin position="26"/>
        <end position="247"/>
    </location>
</feature>
<organism evidence="3 4">
    <name type="scientific">Sphingobacterium populi</name>
    <dbReference type="NCBI Taxonomy" id="1812824"/>
    <lineage>
        <taxon>Bacteria</taxon>
        <taxon>Pseudomonadati</taxon>
        <taxon>Bacteroidota</taxon>
        <taxon>Sphingobacteriia</taxon>
        <taxon>Sphingobacteriales</taxon>
        <taxon>Sphingobacteriaceae</taxon>
        <taxon>Sphingobacterium</taxon>
    </lineage>
</organism>
<reference evidence="4" key="1">
    <citation type="journal article" date="2019" name="Int. J. Syst. Evol. Microbiol.">
        <title>The Global Catalogue of Microorganisms (GCM) 10K type strain sequencing project: providing services to taxonomists for standard genome sequencing and annotation.</title>
        <authorList>
            <consortium name="The Broad Institute Genomics Platform"/>
            <consortium name="The Broad Institute Genome Sequencing Center for Infectious Disease"/>
            <person name="Wu L."/>
            <person name="Ma J."/>
        </authorList>
    </citation>
    <scope>NUCLEOTIDE SEQUENCE [LARGE SCALE GENOMIC DNA]</scope>
    <source>
        <strain evidence="4">KCTC 42247</strain>
    </source>
</reference>
<accession>A0ABW5UAF4</accession>
<feature type="domain" description="DUF4397" evidence="2">
    <location>
        <begin position="37"/>
        <end position="154"/>
    </location>
</feature>
<keyword evidence="4" id="KW-1185">Reference proteome</keyword>
<comment type="caution">
    <text evidence="3">The sequence shown here is derived from an EMBL/GenBank/DDBJ whole genome shotgun (WGS) entry which is preliminary data.</text>
</comment>
<dbReference type="Proteomes" id="UP001597418">
    <property type="component" value="Unassembled WGS sequence"/>
</dbReference>